<dbReference type="OrthoDB" id="391988at2759"/>
<reference evidence="4" key="2">
    <citation type="submission" date="2015-01" db="EMBL/GenBank/DDBJ databases">
        <title>Evolutionary Origins and Diversification of the Mycorrhizal Mutualists.</title>
        <authorList>
            <consortium name="DOE Joint Genome Institute"/>
            <consortium name="Mycorrhizal Genomics Consortium"/>
            <person name="Kohler A."/>
            <person name="Kuo A."/>
            <person name="Nagy L.G."/>
            <person name="Floudas D."/>
            <person name="Copeland A."/>
            <person name="Barry K.W."/>
            <person name="Cichocki N."/>
            <person name="Veneault-Fourrey C."/>
            <person name="LaButti K."/>
            <person name="Lindquist E.A."/>
            <person name="Lipzen A."/>
            <person name="Lundell T."/>
            <person name="Morin E."/>
            <person name="Murat C."/>
            <person name="Riley R."/>
            <person name="Ohm R."/>
            <person name="Sun H."/>
            <person name="Tunlid A."/>
            <person name="Henrissat B."/>
            <person name="Grigoriev I.V."/>
            <person name="Hibbett D.S."/>
            <person name="Martin F."/>
        </authorList>
    </citation>
    <scope>NUCLEOTIDE SEQUENCE [LARGE SCALE GENOMIC DNA]</scope>
    <source>
        <strain evidence="4">Marx 270</strain>
    </source>
</reference>
<proteinExistence type="predicted"/>
<dbReference type="Gene3D" id="3.40.50.300">
    <property type="entry name" value="P-loop containing nucleotide triphosphate hydrolases"/>
    <property type="match status" value="1"/>
</dbReference>
<dbReference type="EMBL" id="KN832019">
    <property type="protein sequence ID" value="KIN98095.1"/>
    <property type="molecule type" value="Genomic_DNA"/>
</dbReference>
<feature type="compositionally biased region" description="Polar residues" evidence="1">
    <location>
        <begin position="114"/>
        <end position="125"/>
    </location>
</feature>
<feature type="region of interest" description="Disordered" evidence="1">
    <location>
        <begin position="114"/>
        <end position="133"/>
    </location>
</feature>
<dbReference type="GO" id="GO:0005525">
    <property type="term" value="F:GTP binding"/>
    <property type="evidence" value="ECO:0007669"/>
    <property type="project" value="InterPro"/>
</dbReference>
<dbReference type="InterPro" id="IPR027417">
    <property type="entry name" value="P-loop_NTPase"/>
</dbReference>
<organism evidence="3 4">
    <name type="scientific">Pisolithus tinctorius Marx 270</name>
    <dbReference type="NCBI Taxonomy" id="870435"/>
    <lineage>
        <taxon>Eukaryota</taxon>
        <taxon>Fungi</taxon>
        <taxon>Dikarya</taxon>
        <taxon>Basidiomycota</taxon>
        <taxon>Agaricomycotina</taxon>
        <taxon>Agaricomycetes</taxon>
        <taxon>Agaricomycetidae</taxon>
        <taxon>Boletales</taxon>
        <taxon>Sclerodermatineae</taxon>
        <taxon>Pisolithaceae</taxon>
        <taxon>Pisolithus</taxon>
    </lineage>
</organism>
<keyword evidence="4" id="KW-1185">Reference proteome</keyword>
<accession>A0A0C3NRE2</accession>
<dbReference type="AlphaFoldDB" id="A0A0C3NRE2"/>
<evidence type="ECO:0000256" key="1">
    <source>
        <dbReference type="SAM" id="MobiDB-lite"/>
    </source>
</evidence>
<feature type="domain" description="G" evidence="2">
    <location>
        <begin position="5"/>
        <end position="72"/>
    </location>
</feature>
<evidence type="ECO:0000259" key="2">
    <source>
        <dbReference type="Pfam" id="PF01926"/>
    </source>
</evidence>
<reference evidence="3 4" key="1">
    <citation type="submission" date="2014-04" db="EMBL/GenBank/DDBJ databases">
        <authorList>
            <consortium name="DOE Joint Genome Institute"/>
            <person name="Kuo A."/>
            <person name="Kohler A."/>
            <person name="Costa M.D."/>
            <person name="Nagy L.G."/>
            <person name="Floudas D."/>
            <person name="Copeland A."/>
            <person name="Barry K.W."/>
            <person name="Cichocki N."/>
            <person name="Veneault-Fourrey C."/>
            <person name="LaButti K."/>
            <person name="Lindquist E.A."/>
            <person name="Lipzen A."/>
            <person name="Lundell T."/>
            <person name="Morin E."/>
            <person name="Murat C."/>
            <person name="Sun H."/>
            <person name="Tunlid A."/>
            <person name="Henrissat B."/>
            <person name="Grigoriev I.V."/>
            <person name="Hibbett D.S."/>
            <person name="Martin F."/>
            <person name="Nordberg H.P."/>
            <person name="Cantor M.N."/>
            <person name="Hua S.X."/>
        </authorList>
    </citation>
    <scope>NUCLEOTIDE SEQUENCE [LARGE SCALE GENOMIC DNA]</scope>
    <source>
        <strain evidence="3 4">Marx 270</strain>
    </source>
</reference>
<dbReference type="SUPFAM" id="SSF52540">
    <property type="entry name" value="P-loop containing nucleoside triphosphate hydrolases"/>
    <property type="match status" value="1"/>
</dbReference>
<dbReference type="Pfam" id="PF01926">
    <property type="entry name" value="MMR_HSR1"/>
    <property type="match status" value="1"/>
</dbReference>
<evidence type="ECO:0000313" key="4">
    <source>
        <dbReference type="Proteomes" id="UP000054217"/>
    </source>
</evidence>
<gene>
    <name evidence="3" type="ORF">M404DRAFT_158538</name>
</gene>
<dbReference type="HOGENOM" id="CLU_023805_3_0_1"/>
<protein>
    <recommendedName>
        <fullName evidence="2">G domain-containing protein</fullName>
    </recommendedName>
</protein>
<dbReference type="InterPro" id="IPR006073">
    <property type="entry name" value="GTP-bd"/>
</dbReference>
<evidence type="ECO:0000313" key="3">
    <source>
        <dbReference type="EMBL" id="KIN98095.1"/>
    </source>
</evidence>
<dbReference type="InParanoid" id="A0A0C3NRE2"/>
<dbReference type="Proteomes" id="UP000054217">
    <property type="component" value="Unassembled WGS sequence"/>
</dbReference>
<sequence>MSSQTGAGKSSLINRVFGVEDACIADDKPGEAVIEKELISPENDRFILHDSQGFEPAEGSNYDTVKSFIEARKMMPHIKDQLHAVWLCFPVPIIGHGERLLEDAAEAFLEQSSEALGNSEQTASPHPNCERGHDELTKLTCKRVAESFTSVSPVPFAAAGAQRRVPRVKIECSINDGHQYTHAPKGYWRALATSTNFQGFKMVDCLRVIHTDIISVWNFYDPNGVSILAFL</sequence>
<name>A0A0C3NRE2_PISTI</name>